<accession>A0A7S4G0B6</accession>
<organism evidence="2">
    <name type="scientific">Eutreptiella gymnastica</name>
    <dbReference type="NCBI Taxonomy" id="73025"/>
    <lineage>
        <taxon>Eukaryota</taxon>
        <taxon>Discoba</taxon>
        <taxon>Euglenozoa</taxon>
        <taxon>Euglenida</taxon>
        <taxon>Spirocuta</taxon>
        <taxon>Euglenophyceae</taxon>
        <taxon>Eutreptiales</taxon>
        <taxon>Eutreptiaceae</taxon>
        <taxon>Eutreptiella</taxon>
    </lineage>
</organism>
<protein>
    <submittedName>
        <fullName evidence="2">Uncharacterized protein</fullName>
    </submittedName>
</protein>
<proteinExistence type="predicted"/>
<feature type="region of interest" description="Disordered" evidence="1">
    <location>
        <begin position="81"/>
        <end position="103"/>
    </location>
</feature>
<dbReference type="EMBL" id="HBJA01092439">
    <property type="protein sequence ID" value="CAE0820947.1"/>
    <property type="molecule type" value="Transcribed_RNA"/>
</dbReference>
<gene>
    <name evidence="2" type="ORF">EGYM00163_LOCUS32119</name>
</gene>
<reference evidence="2" key="1">
    <citation type="submission" date="2021-01" db="EMBL/GenBank/DDBJ databases">
        <authorList>
            <person name="Corre E."/>
            <person name="Pelletier E."/>
            <person name="Niang G."/>
            <person name="Scheremetjew M."/>
            <person name="Finn R."/>
            <person name="Kale V."/>
            <person name="Holt S."/>
            <person name="Cochrane G."/>
            <person name="Meng A."/>
            <person name="Brown T."/>
            <person name="Cohen L."/>
        </authorList>
    </citation>
    <scope>NUCLEOTIDE SEQUENCE</scope>
    <source>
        <strain evidence="2">CCMP1594</strain>
    </source>
</reference>
<evidence type="ECO:0000313" key="2">
    <source>
        <dbReference type="EMBL" id="CAE0820947.1"/>
    </source>
</evidence>
<sequence length="130" mass="14320">MRKRCEKKTWRPVCHTDCALQRGLERGKANPSQPGSPFDIPTAACRCLVHLTARRRALVALQNRTMDWLWLSVVTHALNHMPRAPGAPGSPSSSTSEAHPRRANSLNVPAKKIFLAIRGLGPPPHFPCST</sequence>
<dbReference type="AlphaFoldDB" id="A0A7S4G0B6"/>
<name>A0A7S4G0B6_9EUGL</name>
<feature type="compositionally biased region" description="Low complexity" evidence="1">
    <location>
        <begin position="82"/>
        <end position="97"/>
    </location>
</feature>
<evidence type="ECO:0000256" key="1">
    <source>
        <dbReference type="SAM" id="MobiDB-lite"/>
    </source>
</evidence>